<gene>
    <name evidence="2" type="ORF">PV07_05884</name>
</gene>
<dbReference type="Gene3D" id="3.40.50.720">
    <property type="entry name" value="NAD(P)-binding Rossmann-like Domain"/>
    <property type="match status" value="1"/>
</dbReference>
<dbReference type="EMBL" id="KN847042">
    <property type="protein sequence ID" value="KIW30110.1"/>
    <property type="molecule type" value="Genomic_DNA"/>
</dbReference>
<accession>A0A0D2CJ31</accession>
<dbReference type="InterPro" id="IPR051783">
    <property type="entry name" value="NAD(P)-dependent_oxidoreduct"/>
</dbReference>
<dbReference type="SUPFAM" id="SSF51735">
    <property type="entry name" value="NAD(P)-binding Rossmann-fold domains"/>
    <property type="match status" value="1"/>
</dbReference>
<dbReference type="GeneID" id="27345078"/>
<keyword evidence="3" id="KW-1185">Reference proteome</keyword>
<dbReference type="VEuPathDB" id="FungiDB:PV07_05884"/>
<dbReference type="GO" id="GO:0004029">
    <property type="term" value="F:aldehyde dehydrogenase (NAD+) activity"/>
    <property type="evidence" value="ECO:0007669"/>
    <property type="project" value="TreeGrafter"/>
</dbReference>
<dbReference type="GO" id="GO:0005737">
    <property type="term" value="C:cytoplasm"/>
    <property type="evidence" value="ECO:0007669"/>
    <property type="project" value="TreeGrafter"/>
</dbReference>
<evidence type="ECO:0000259" key="1">
    <source>
        <dbReference type="Pfam" id="PF01370"/>
    </source>
</evidence>
<dbReference type="PANTHER" id="PTHR48079">
    <property type="entry name" value="PROTEIN YEEZ"/>
    <property type="match status" value="1"/>
</dbReference>
<evidence type="ECO:0000313" key="3">
    <source>
        <dbReference type="Proteomes" id="UP000054466"/>
    </source>
</evidence>
<name>A0A0D2CJ31_9EURO</name>
<dbReference type="InterPro" id="IPR036291">
    <property type="entry name" value="NAD(P)-bd_dom_sf"/>
</dbReference>
<dbReference type="HOGENOM" id="CLU_007383_12_3_1"/>
<dbReference type="Pfam" id="PF01370">
    <property type="entry name" value="Epimerase"/>
    <property type="match status" value="1"/>
</dbReference>
<evidence type="ECO:0000313" key="2">
    <source>
        <dbReference type="EMBL" id="KIW30110.1"/>
    </source>
</evidence>
<feature type="domain" description="NAD-dependent epimerase/dehydratase" evidence="1">
    <location>
        <begin position="4"/>
        <end position="227"/>
    </location>
</feature>
<dbReference type="AlphaFoldDB" id="A0A0D2CJ31"/>
<dbReference type="PANTHER" id="PTHR48079:SF3">
    <property type="entry name" value="NAD-DEPENDENT EPIMERASE_DEHYDRATASE DOMAIN-CONTAINING PROTEIN"/>
    <property type="match status" value="1"/>
</dbReference>
<dbReference type="InterPro" id="IPR001509">
    <property type="entry name" value="Epimerase_deHydtase"/>
</dbReference>
<dbReference type="RefSeq" id="XP_016250326.1">
    <property type="nucleotide sequence ID" value="XM_016392807.1"/>
</dbReference>
<reference evidence="2 3" key="1">
    <citation type="submission" date="2015-01" db="EMBL/GenBank/DDBJ databases">
        <title>The Genome Sequence of Cladophialophora immunda CBS83496.</title>
        <authorList>
            <consortium name="The Broad Institute Genomics Platform"/>
            <person name="Cuomo C."/>
            <person name="de Hoog S."/>
            <person name="Gorbushina A."/>
            <person name="Stielow B."/>
            <person name="Teixiera M."/>
            <person name="Abouelleil A."/>
            <person name="Chapman S.B."/>
            <person name="Priest M."/>
            <person name="Young S.K."/>
            <person name="Wortman J."/>
            <person name="Nusbaum C."/>
            <person name="Birren B."/>
        </authorList>
    </citation>
    <scope>NUCLEOTIDE SEQUENCE [LARGE SCALE GENOMIC DNA]</scope>
    <source>
        <strain evidence="2 3">CBS 83496</strain>
    </source>
</reference>
<dbReference type="Proteomes" id="UP000054466">
    <property type="component" value="Unassembled WGS sequence"/>
</dbReference>
<dbReference type="STRING" id="569365.A0A0D2CJ31"/>
<protein>
    <recommendedName>
        <fullName evidence="1">NAD-dependent epimerase/dehydratase domain-containing protein</fullName>
    </recommendedName>
</protein>
<dbReference type="OrthoDB" id="2735536at2759"/>
<organism evidence="2 3">
    <name type="scientific">Cladophialophora immunda</name>
    <dbReference type="NCBI Taxonomy" id="569365"/>
    <lineage>
        <taxon>Eukaryota</taxon>
        <taxon>Fungi</taxon>
        <taxon>Dikarya</taxon>
        <taxon>Ascomycota</taxon>
        <taxon>Pezizomycotina</taxon>
        <taxon>Eurotiomycetes</taxon>
        <taxon>Chaetothyriomycetidae</taxon>
        <taxon>Chaetothyriales</taxon>
        <taxon>Herpotrichiellaceae</taxon>
        <taxon>Cladophialophora</taxon>
    </lineage>
</organism>
<proteinExistence type="predicted"/>
<sequence>MPRVLVFGATGYLGQAVTQALVRSGLHTVYGLCRSARKAQALAASEVTPVVCEDPANTPGPYLDAVRRSRIDVVVDCTAAYGDSAKFLAGVKAAGQERLDAFRAEGVAAPPKMGFIYISGAWVHGTADAPVSDLDPVGTQSAPAPALGLVAWRPELERQALAARDVLDVLIFRPAQMHGRSSAGWGALWGPIAQAVVDGRGHVQLPVAPTSQSPVIHVDDVASAVCLGAGKISLLGGTSVYPVFDLVSTTENIRDILSAFARALAATKGKGGNLGPELELELVGPGDNPFLQALGATVMYDSARARELLGWEPKRNGLVKAMDIYARAWEASQ</sequence>